<feature type="chain" id="PRO_5032503216" description="DUF3617 family protein" evidence="1">
    <location>
        <begin position="31"/>
        <end position="138"/>
    </location>
</feature>
<reference evidence="2 3" key="1">
    <citation type="submission" date="2019-12" db="EMBL/GenBank/DDBJ databases">
        <title>Genomic-based taxomic classification of the family Erythrobacteraceae.</title>
        <authorList>
            <person name="Xu L."/>
        </authorList>
    </citation>
    <scope>NUCLEOTIDE SEQUENCE [LARGE SCALE GENOMIC DNA]</scope>
    <source>
        <strain evidence="2 3">DSM 17792</strain>
    </source>
</reference>
<dbReference type="EMBL" id="WTYC01000003">
    <property type="protein sequence ID" value="MXO48178.1"/>
    <property type="molecule type" value="Genomic_DNA"/>
</dbReference>
<sequence length="138" mass="15161">MKIMPNRKTAWIAAAVAAVPAALLGGAALAQSSLAMLDTLDRGGWELRYRDGSTPRNLCVRSGREFIQLRHNEKGCNRFVVEDGNSEITVQYTCPGNGYGRTHIRKEGSKLVQIDSQGIVDGRPFQFSGEARHTGRCR</sequence>
<accession>A0A844XT41</accession>
<keyword evidence="1" id="KW-0732">Signal</keyword>
<evidence type="ECO:0000313" key="3">
    <source>
        <dbReference type="Proteomes" id="UP000448199"/>
    </source>
</evidence>
<gene>
    <name evidence="2" type="ORF">GRI69_07910</name>
</gene>
<name>A0A844XT41_9SPHN</name>
<dbReference type="Proteomes" id="UP000448199">
    <property type="component" value="Unassembled WGS sequence"/>
</dbReference>
<dbReference type="AlphaFoldDB" id="A0A844XT41"/>
<evidence type="ECO:0008006" key="4">
    <source>
        <dbReference type="Google" id="ProtNLM"/>
    </source>
</evidence>
<dbReference type="OrthoDB" id="7595119at2"/>
<feature type="signal peptide" evidence="1">
    <location>
        <begin position="1"/>
        <end position="30"/>
    </location>
</feature>
<protein>
    <recommendedName>
        <fullName evidence="4">DUF3617 family protein</fullName>
    </recommendedName>
</protein>
<evidence type="ECO:0000313" key="2">
    <source>
        <dbReference type="EMBL" id="MXO48178.1"/>
    </source>
</evidence>
<proteinExistence type="predicted"/>
<comment type="caution">
    <text evidence="2">The sequence shown here is derived from an EMBL/GenBank/DDBJ whole genome shotgun (WGS) entry which is preliminary data.</text>
</comment>
<keyword evidence="3" id="KW-1185">Reference proteome</keyword>
<organism evidence="2 3">
    <name type="scientific">Qipengyuania vulgaris</name>
    <dbReference type="NCBI Taxonomy" id="291985"/>
    <lineage>
        <taxon>Bacteria</taxon>
        <taxon>Pseudomonadati</taxon>
        <taxon>Pseudomonadota</taxon>
        <taxon>Alphaproteobacteria</taxon>
        <taxon>Sphingomonadales</taxon>
        <taxon>Erythrobacteraceae</taxon>
        <taxon>Qipengyuania</taxon>
    </lineage>
</organism>
<evidence type="ECO:0000256" key="1">
    <source>
        <dbReference type="SAM" id="SignalP"/>
    </source>
</evidence>